<dbReference type="AlphaFoldDB" id="W6T6Z6"/>
<accession>W6T6Z6</accession>
<comment type="caution">
    <text evidence="1">The sequence shown here is derived from an EMBL/GenBank/DDBJ whole genome shotgun (WGS) entry which is preliminary data.</text>
</comment>
<evidence type="ECO:0000313" key="1">
    <source>
        <dbReference type="EMBL" id="ETY74021.1"/>
    </source>
</evidence>
<dbReference type="EMBL" id="AWWK01000040">
    <property type="protein sequence ID" value="ETY74021.1"/>
    <property type="molecule type" value="Genomic_DNA"/>
</dbReference>
<dbReference type="HOGENOM" id="CLU_3100131_0_0_9"/>
<protein>
    <submittedName>
        <fullName evidence="1">Uncharacterized protein</fullName>
    </submittedName>
</protein>
<name>W6T6Z6_9LACO</name>
<evidence type="ECO:0000313" key="2">
    <source>
        <dbReference type="Proteomes" id="UP000019247"/>
    </source>
</evidence>
<dbReference type="Proteomes" id="UP000019247">
    <property type="component" value="Unassembled WGS sequence"/>
</dbReference>
<reference evidence="1 2" key="1">
    <citation type="journal article" date="2014" name="Genome Announc.">
        <title>Genome Sequence of Lactobacillus fabifermentans Strain T30PCM01, Isolated from Fermenting Grape Marc.</title>
        <authorList>
            <person name="Treu L."/>
            <person name="Vendramin V."/>
            <person name="Bovo B."/>
            <person name="Giacomini A."/>
            <person name="Corich V."/>
            <person name="Campanaro S."/>
        </authorList>
    </citation>
    <scope>NUCLEOTIDE SEQUENCE [LARGE SCALE GENOMIC DNA]</scope>
    <source>
        <strain evidence="1 2">T30PCM01</strain>
    </source>
</reference>
<dbReference type="OrthoDB" id="2184390at2"/>
<organism evidence="1 2">
    <name type="scientific">Lactiplantibacillus fabifermentans T30PCM01</name>
    <dbReference type="NCBI Taxonomy" id="1400520"/>
    <lineage>
        <taxon>Bacteria</taxon>
        <taxon>Bacillati</taxon>
        <taxon>Bacillota</taxon>
        <taxon>Bacilli</taxon>
        <taxon>Lactobacillales</taxon>
        <taxon>Lactobacillaceae</taxon>
        <taxon>Lactiplantibacillus</taxon>
    </lineage>
</organism>
<sequence length="51" mass="5796">MKWGNGWLMGMLFVCGWVWGRMTIELAEDTINKIVDGLITRGYKFARGGSE</sequence>
<dbReference type="RefSeq" id="WP_156093455.1">
    <property type="nucleotide sequence ID" value="NZ_KK036493.1"/>
</dbReference>
<gene>
    <name evidence="1" type="ORF">LFAB_09290</name>
</gene>
<proteinExistence type="predicted"/>